<reference evidence="3 4" key="1">
    <citation type="submission" date="2020-04" db="EMBL/GenBank/DDBJ databases">
        <title>Draft genome of Pyxidicoccus fallax type strain.</title>
        <authorList>
            <person name="Whitworth D.E."/>
        </authorList>
    </citation>
    <scope>NUCLEOTIDE SEQUENCE [LARGE SCALE GENOMIC DNA]</scope>
    <source>
        <strain evidence="3 4">DSM 14698</strain>
    </source>
</reference>
<accession>A0A848LAJ7</accession>
<dbReference type="Proteomes" id="UP000518300">
    <property type="component" value="Unassembled WGS sequence"/>
</dbReference>
<keyword evidence="4" id="KW-1185">Reference proteome</keyword>
<feature type="region of interest" description="Disordered" evidence="1">
    <location>
        <begin position="1"/>
        <end position="24"/>
    </location>
</feature>
<dbReference type="AlphaFoldDB" id="A0A848LAJ7"/>
<evidence type="ECO:0000313" key="4">
    <source>
        <dbReference type="Proteomes" id="UP000518300"/>
    </source>
</evidence>
<dbReference type="EMBL" id="JABBJJ010000041">
    <property type="protein sequence ID" value="NMO15516.1"/>
    <property type="molecule type" value="Genomic_DNA"/>
</dbReference>
<organism evidence="3 4">
    <name type="scientific">Pyxidicoccus fallax</name>
    <dbReference type="NCBI Taxonomy" id="394095"/>
    <lineage>
        <taxon>Bacteria</taxon>
        <taxon>Pseudomonadati</taxon>
        <taxon>Myxococcota</taxon>
        <taxon>Myxococcia</taxon>
        <taxon>Myxococcales</taxon>
        <taxon>Cystobacterineae</taxon>
        <taxon>Myxococcaceae</taxon>
        <taxon>Pyxidicoccus</taxon>
    </lineage>
</organism>
<gene>
    <name evidence="3" type="ORF">HG543_11730</name>
</gene>
<keyword evidence="2" id="KW-0472">Membrane</keyword>
<proteinExistence type="predicted"/>
<evidence type="ECO:0000313" key="3">
    <source>
        <dbReference type="EMBL" id="NMO15516.1"/>
    </source>
</evidence>
<dbReference type="RefSeq" id="WP_169344810.1">
    <property type="nucleotide sequence ID" value="NZ_JABBJJ010000041.1"/>
</dbReference>
<evidence type="ECO:0000256" key="2">
    <source>
        <dbReference type="SAM" id="Phobius"/>
    </source>
</evidence>
<keyword evidence="2" id="KW-0812">Transmembrane</keyword>
<sequence length="456" mass="51673">MSNDPIRSEPATPEVEPSSGPQRRRTRRQLLLWALGLTPILAGGGLTTFRWKRKAEEEARAAPLTQAAAYYLFANHPEAGIHIEKALRESSTYAPALLLRACAELEAGNEAAARSTLAHTSLRDTPEAKLLLELATRRPDSPSVRQAFFDAWKALGHPDFTKSALLPEPLEQDILLADPEASYERANEAQRFALNVLTLDSCHKKCLFEIDGQFMKTTSVPLLVSSHEQVNRGSEWNLRELMLPSVLYRLRELTGPSPRSLQVALLFFFHALDERRPSALFNRGDLATLEKLLSIPEWKPVSNEQHFREMRALFDGLLDAPGHHAWRMVFLAQGPSLGMKLVRRAQASKDQLTDDEQQWLGRLLWEYGKRVSQERSHVELDLGIRLQRVGSELSRHVPDKEEVVDRWMELVSWEQAMARAGCYRWPLPSLQEDFYAARARDEDSWMKAFAGVGTLP</sequence>
<comment type="caution">
    <text evidence="3">The sequence shown here is derived from an EMBL/GenBank/DDBJ whole genome shotgun (WGS) entry which is preliminary data.</text>
</comment>
<keyword evidence="2" id="KW-1133">Transmembrane helix</keyword>
<name>A0A848LAJ7_9BACT</name>
<evidence type="ECO:0000256" key="1">
    <source>
        <dbReference type="SAM" id="MobiDB-lite"/>
    </source>
</evidence>
<protein>
    <submittedName>
        <fullName evidence="3">Uncharacterized protein</fullName>
    </submittedName>
</protein>
<feature type="transmembrane region" description="Helical" evidence="2">
    <location>
        <begin position="30"/>
        <end position="51"/>
    </location>
</feature>